<evidence type="ECO:0000313" key="2">
    <source>
        <dbReference type="EMBL" id="MDI6450469.1"/>
    </source>
</evidence>
<dbReference type="PANTHER" id="PTHR47099">
    <property type="entry name" value="METHYLCOBAMIDE:COM METHYLTRANSFERASE MTBA"/>
    <property type="match status" value="1"/>
</dbReference>
<dbReference type="Pfam" id="PF01208">
    <property type="entry name" value="URO-D"/>
    <property type="match status" value="1"/>
</dbReference>
<proteinExistence type="predicted"/>
<dbReference type="Proteomes" id="UP001431776">
    <property type="component" value="Unassembled WGS sequence"/>
</dbReference>
<dbReference type="SUPFAM" id="SSF51726">
    <property type="entry name" value="UROD/MetE-like"/>
    <property type="match status" value="1"/>
</dbReference>
<dbReference type="InterPro" id="IPR000257">
    <property type="entry name" value="Uroporphyrinogen_deCOase"/>
</dbReference>
<dbReference type="AlphaFoldDB" id="A0AAW6U3J6"/>
<evidence type="ECO:0000259" key="1">
    <source>
        <dbReference type="Pfam" id="PF01208"/>
    </source>
</evidence>
<dbReference type="Gene3D" id="3.20.20.210">
    <property type="match status" value="1"/>
</dbReference>
<comment type="caution">
    <text evidence="2">The sequence shown here is derived from an EMBL/GenBank/DDBJ whole genome shotgun (WGS) entry which is preliminary data.</text>
</comment>
<evidence type="ECO:0000313" key="3">
    <source>
        <dbReference type="Proteomes" id="UP001431776"/>
    </source>
</evidence>
<dbReference type="EMBL" id="JASCXX010000020">
    <property type="protein sequence ID" value="MDI6450469.1"/>
    <property type="molecule type" value="Genomic_DNA"/>
</dbReference>
<dbReference type="GO" id="GO:0006779">
    <property type="term" value="P:porphyrin-containing compound biosynthetic process"/>
    <property type="evidence" value="ECO:0007669"/>
    <property type="project" value="InterPro"/>
</dbReference>
<organism evidence="2 3">
    <name type="scientific">Anaerobaca lacustris</name>
    <dbReference type="NCBI Taxonomy" id="3044600"/>
    <lineage>
        <taxon>Bacteria</taxon>
        <taxon>Pseudomonadati</taxon>
        <taxon>Planctomycetota</taxon>
        <taxon>Phycisphaerae</taxon>
        <taxon>Sedimentisphaerales</taxon>
        <taxon>Anaerobacaceae</taxon>
        <taxon>Anaerobaca</taxon>
    </lineage>
</organism>
<keyword evidence="3" id="KW-1185">Reference proteome</keyword>
<dbReference type="InterPro" id="IPR038071">
    <property type="entry name" value="UROD/MetE-like_sf"/>
</dbReference>
<protein>
    <submittedName>
        <fullName evidence="2">Uroporphyrinogen decarboxylase family protein</fullName>
    </submittedName>
</protein>
<reference evidence="2" key="1">
    <citation type="submission" date="2023-05" db="EMBL/GenBank/DDBJ databases">
        <title>Anaerotaeda fermentans gen. nov., sp. nov., a novel anaerobic planctomycete of the new family within the order Sedimentisphaerales isolated from Taman Peninsula, Russia.</title>
        <authorList>
            <person name="Khomyakova M.A."/>
            <person name="Merkel A.Y."/>
            <person name="Slobodkin A.I."/>
        </authorList>
    </citation>
    <scope>NUCLEOTIDE SEQUENCE</scope>
    <source>
        <strain evidence="2">M17dextr</strain>
    </source>
</reference>
<dbReference type="RefSeq" id="WP_349245880.1">
    <property type="nucleotide sequence ID" value="NZ_JASCXX010000020.1"/>
</dbReference>
<dbReference type="GO" id="GO:0004853">
    <property type="term" value="F:uroporphyrinogen decarboxylase activity"/>
    <property type="evidence" value="ECO:0007669"/>
    <property type="project" value="InterPro"/>
</dbReference>
<dbReference type="PANTHER" id="PTHR47099:SF1">
    <property type="entry name" value="METHYLCOBAMIDE:COM METHYLTRANSFERASE MTBA"/>
    <property type="match status" value="1"/>
</dbReference>
<gene>
    <name evidence="2" type="ORF">QJ522_15520</name>
</gene>
<accession>A0AAW6U3J6</accession>
<feature type="domain" description="Uroporphyrinogen decarboxylase (URO-D)" evidence="1">
    <location>
        <begin position="20"/>
        <end position="269"/>
    </location>
</feature>
<name>A0AAW6U3J6_9BACT</name>
<dbReference type="InterPro" id="IPR052024">
    <property type="entry name" value="Methanogen_methyltrans"/>
</dbReference>
<sequence length="273" mass="30619">MPDDQQLYMDISHHPLANATVDDIADYPFPQGDDPTRFTGLREEAGRLRDQTPYAISTGIGGVVYEICWYMRGLERWFMDTIENPAFCDALLDRTLAFWMGYYTEFMKQVGDLVDVVMIGDDIAGQSGPLFSPDFYRRVVKPRQKKLIQHIRSLTKGKIWYHTCGSAVSLLADLIDNGIDILNPVQISATNMDPGQLKQHFGRSLVFWGGGVDTQHVLSFGTPEEVRQDVRSNIEAFKPGGGYVFNSVHNIQAGVPPENIVAMFDAAREFGAY</sequence>